<keyword evidence="4" id="KW-0540">Nuclease</keyword>
<comment type="similarity">
    <text evidence="12">Belongs to the RecU family.</text>
</comment>
<dbReference type="GO" id="GO:0006281">
    <property type="term" value="P:DNA repair"/>
    <property type="evidence" value="ECO:0007669"/>
    <property type="project" value="UniProtKB-KW"/>
</dbReference>
<keyword evidence="10" id="KW-0233">DNA recombination</keyword>
<comment type="subcellular location">
    <subcellularLocation>
        <location evidence="2">Cytoplasm</location>
    </subcellularLocation>
</comment>
<reference evidence="14" key="1">
    <citation type="submission" date="2020-08" db="EMBL/GenBank/DDBJ databases">
        <title>Genome public.</title>
        <authorList>
            <person name="Liu C."/>
            <person name="Sun Q."/>
        </authorList>
    </citation>
    <scope>NUCLEOTIDE SEQUENCE</scope>
    <source>
        <strain evidence="14">BX15</strain>
    </source>
</reference>
<evidence type="ECO:0000256" key="13">
    <source>
        <dbReference type="ARBA" id="ARBA00029523"/>
    </source>
</evidence>
<dbReference type="Pfam" id="PF03838">
    <property type="entry name" value="RecU"/>
    <property type="match status" value="1"/>
</dbReference>
<evidence type="ECO:0000256" key="2">
    <source>
        <dbReference type="ARBA" id="ARBA00004496"/>
    </source>
</evidence>
<evidence type="ECO:0000256" key="4">
    <source>
        <dbReference type="ARBA" id="ARBA00022722"/>
    </source>
</evidence>
<evidence type="ECO:0000313" key="14">
    <source>
        <dbReference type="EMBL" id="MBC5768776.1"/>
    </source>
</evidence>
<comment type="cofactor">
    <cofactor evidence="1">
        <name>Mg(2+)</name>
        <dbReference type="ChEBI" id="CHEBI:18420"/>
    </cofactor>
</comment>
<dbReference type="RefSeq" id="WP_187013191.1">
    <property type="nucleotide sequence ID" value="NZ_JACOQI010000001.1"/>
</dbReference>
<dbReference type="Gene3D" id="3.40.1350.10">
    <property type="match status" value="1"/>
</dbReference>
<keyword evidence="8" id="KW-0378">Hydrolase</keyword>
<keyword evidence="9" id="KW-0460">Magnesium</keyword>
<sequence length="170" mass="19566">MTVKKDPKRQLLGKIAKARGKQFESRIDDSFAYYAQKGYAIIEKTPEPMHPTKNLGNGKFIAYYEKQAQPDYKGTIKGGRTVMFEAKFTAADRMEQSRVLQSQQDYMDRHQALGARCFVIAGFSSGMVYCVPWDIWKTMKDHFGRKYVTEADLEKYQVQTAWNGTLLLLN</sequence>
<dbReference type="GO" id="GO:0006310">
    <property type="term" value="P:DNA recombination"/>
    <property type="evidence" value="ECO:0007669"/>
    <property type="project" value="UniProtKB-KW"/>
</dbReference>
<dbReference type="SUPFAM" id="SSF52980">
    <property type="entry name" value="Restriction endonuclease-like"/>
    <property type="match status" value="1"/>
</dbReference>
<gene>
    <name evidence="14" type="ORF">H8Z83_00210</name>
</gene>
<evidence type="ECO:0000256" key="6">
    <source>
        <dbReference type="ARBA" id="ARBA00022759"/>
    </source>
</evidence>
<name>A0A923MFR2_9FIRM</name>
<evidence type="ECO:0000256" key="7">
    <source>
        <dbReference type="ARBA" id="ARBA00022763"/>
    </source>
</evidence>
<keyword evidence="3" id="KW-0963">Cytoplasm</keyword>
<keyword evidence="15" id="KW-1185">Reference proteome</keyword>
<dbReference type="EMBL" id="JACOQI010000001">
    <property type="protein sequence ID" value="MBC5768776.1"/>
    <property type="molecule type" value="Genomic_DNA"/>
</dbReference>
<dbReference type="Proteomes" id="UP000620327">
    <property type="component" value="Unassembled WGS sequence"/>
</dbReference>
<evidence type="ECO:0000256" key="1">
    <source>
        <dbReference type="ARBA" id="ARBA00001946"/>
    </source>
</evidence>
<dbReference type="GO" id="GO:0005737">
    <property type="term" value="C:cytoplasm"/>
    <property type="evidence" value="ECO:0007669"/>
    <property type="project" value="UniProtKB-SubCell"/>
</dbReference>
<dbReference type="GO" id="GO:0004519">
    <property type="term" value="F:endonuclease activity"/>
    <property type="evidence" value="ECO:0007669"/>
    <property type="project" value="UniProtKB-KW"/>
</dbReference>
<protein>
    <recommendedName>
        <fullName evidence="13">Holliday junction resolvase RecU</fullName>
    </recommendedName>
</protein>
<evidence type="ECO:0000256" key="8">
    <source>
        <dbReference type="ARBA" id="ARBA00022801"/>
    </source>
</evidence>
<dbReference type="GO" id="GO:0046872">
    <property type="term" value="F:metal ion binding"/>
    <property type="evidence" value="ECO:0007669"/>
    <property type="project" value="UniProtKB-KW"/>
</dbReference>
<evidence type="ECO:0000256" key="11">
    <source>
        <dbReference type="ARBA" id="ARBA00023204"/>
    </source>
</evidence>
<organism evidence="14 15">
    <name type="scientific">Dysosmobacter segnis</name>
    <dbReference type="NCBI Taxonomy" id="2763042"/>
    <lineage>
        <taxon>Bacteria</taxon>
        <taxon>Bacillati</taxon>
        <taxon>Bacillota</taxon>
        <taxon>Clostridia</taxon>
        <taxon>Eubacteriales</taxon>
        <taxon>Oscillospiraceae</taxon>
        <taxon>Dysosmobacter</taxon>
    </lineage>
</organism>
<evidence type="ECO:0000256" key="9">
    <source>
        <dbReference type="ARBA" id="ARBA00022842"/>
    </source>
</evidence>
<evidence type="ECO:0000256" key="10">
    <source>
        <dbReference type="ARBA" id="ARBA00023172"/>
    </source>
</evidence>
<dbReference type="AlphaFoldDB" id="A0A923MFR2"/>
<evidence type="ECO:0000256" key="5">
    <source>
        <dbReference type="ARBA" id="ARBA00022723"/>
    </source>
</evidence>
<dbReference type="GO" id="GO:0003676">
    <property type="term" value="F:nucleic acid binding"/>
    <property type="evidence" value="ECO:0007669"/>
    <property type="project" value="InterPro"/>
</dbReference>
<comment type="caution">
    <text evidence="14">The sequence shown here is derived from an EMBL/GenBank/DDBJ whole genome shotgun (WGS) entry which is preliminary data.</text>
</comment>
<evidence type="ECO:0000256" key="12">
    <source>
        <dbReference type="ARBA" id="ARBA00023447"/>
    </source>
</evidence>
<dbReference type="InterPro" id="IPR004612">
    <property type="entry name" value="Resolv_RecU"/>
</dbReference>
<dbReference type="InterPro" id="IPR011856">
    <property type="entry name" value="tRNA_endonuc-like_dom_sf"/>
</dbReference>
<keyword evidence="5" id="KW-0479">Metal-binding</keyword>
<accession>A0A923MFR2</accession>
<evidence type="ECO:0000313" key="15">
    <source>
        <dbReference type="Proteomes" id="UP000620327"/>
    </source>
</evidence>
<dbReference type="GO" id="GO:0016787">
    <property type="term" value="F:hydrolase activity"/>
    <property type="evidence" value="ECO:0007669"/>
    <property type="project" value="UniProtKB-KW"/>
</dbReference>
<keyword evidence="7" id="KW-0227">DNA damage</keyword>
<dbReference type="InterPro" id="IPR011335">
    <property type="entry name" value="Restrct_endonuc-II-like"/>
</dbReference>
<evidence type="ECO:0000256" key="3">
    <source>
        <dbReference type="ARBA" id="ARBA00022490"/>
    </source>
</evidence>
<proteinExistence type="inferred from homology"/>
<keyword evidence="11" id="KW-0234">DNA repair</keyword>
<keyword evidence="6" id="KW-0255">Endonuclease</keyword>